<comment type="caution">
    <text evidence="1">The sequence shown here is derived from an EMBL/GenBank/DDBJ whole genome shotgun (WGS) entry which is preliminary data.</text>
</comment>
<proteinExistence type="predicted"/>
<accession>A0ABS9V2M4</accession>
<reference evidence="1" key="1">
    <citation type="submission" date="2022-03" db="EMBL/GenBank/DDBJ databases">
        <title>De novo assembled genomes of Belliella spp. (Cyclobacteriaceae) strains.</title>
        <authorList>
            <person name="Szabo A."/>
            <person name="Korponai K."/>
            <person name="Felfoldi T."/>
        </authorList>
    </citation>
    <scope>NUCLEOTIDE SEQUENCE</scope>
    <source>
        <strain evidence="1">DSM 111904</strain>
    </source>
</reference>
<organism evidence="1 2">
    <name type="scientific">Belliella filtrata</name>
    <dbReference type="NCBI Taxonomy" id="2923435"/>
    <lineage>
        <taxon>Bacteria</taxon>
        <taxon>Pseudomonadati</taxon>
        <taxon>Bacteroidota</taxon>
        <taxon>Cytophagia</taxon>
        <taxon>Cytophagales</taxon>
        <taxon>Cyclobacteriaceae</taxon>
        <taxon>Belliella</taxon>
    </lineage>
</organism>
<keyword evidence="2" id="KW-1185">Reference proteome</keyword>
<evidence type="ECO:0000313" key="1">
    <source>
        <dbReference type="EMBL" id="MCH7410658.1"/>
    </source>
</evidence>
<dbReference type="InterPro" id="IPR025316">
    <property type="entry name" value="DUF4221"/>
</dbReference>
<dbReference type="EMBL" id="JAKZGP010000043">
    <property type="protein sequence ID" value="MCH7410658.1"/>
    <property type="molecule type" value="Genomic_DNA"/>
</dbReference>
<gene>
    <name evidence="1" type="ORF">MM239_14715</name>
</gene>
<name>A0ABS9V2M4_9BACT</name>
<evidence type="ECO:0000313" key="2">
    <source>
        <dbReference type="Proteomes" id="UP001165489"/>
    </source>
</evidence>
<dbReference type="Proteomes" id="UP001165489">
    <property type="component" value="Unassembled WGS sequence"/>
</dbReference>
<dbReference type="RefSeq" id="WP_241349019.1">
    <property type="nucleotide sequence ID" value="NZ_JAKZGP010000043.1"/>
</dbReference>
<protein>
    <submittedName>
        <fullName evidence="1">DUF4221 domain-containing protein</fullName>
    </submittedName>
</protein>
<dbReference type="Pfam" id="PF13970">
    <property type="entry name" value="DUF4221"/>
    <property type="match status" value="1"/>
</dbReference>
<sequence length="344" mass="40560">MDTIKIESKGRNLDLTRLMNISDLNSDRKSIFSYNEFDHSIDQIDLENQVILNNYPFEKDGPNGTGEHFYEFNALKGERFFVQSFEKSAIYDISGRLIQKVDWRNSKDSNGEKYAEFPRRQILVELENLLAFGLSYDDENREVNLDVLSMKDNIVNRLFLNSKKSYSDLILAIDNTTLFIDPEVYLSWQDSTIIVSYEFSNEIILFDPKSNDLRFVDYNPTLTPKSVKPINVNSINSKEQLQKEFQHYLEQVKYYPPVWDDMGKQYYRLSTKRIFFEGKDEKSLVPETQKIKVFLSIFDSSFNLTKELEIKEFLYSNEKYFAKDGKLWVFHNFSDELGFIIINI</sequence>